<keyword evidence="2" id="KW-1185">Reference proteome</keyword>
<dbReference type="Proteomes" id="UP000276133">
    <property type="component" value="Unassembled WGS sequence"/>
</dbReference>
<protein>
    <submittedName>
        <fullName evidence="1">Uncharacterized protein</fullName>
    </submittedName>
</protein>
<evidence type="ECO:0000313" key="2">
    <source>
        <dbReference type="Proteomes" id="UP000276133"/>
    </source>
</evidence>
<proteinExistence type="predicted"/>
<evidence type="ECO:0000313" key="1">
    <source>
        <dbReference type="EMBL" id="RNA44677.1"/>
    </source>
</evidence>
<name>A0A3M7T9T5_BRAPC</name>
<gene>
    <name evidence="1" type="ORF">BpHYR1_003244</name>
</gene>
<organism evidence="1 2">
    <name type="scientific">Brachionus plicatilis</name>
    <name type="common">Marine rotifer</name>
    <name type="synonym">Brachionus muelleri</name>
    <dbReference type="NCBI Taxonomy" id="10195"/>
    <lineage>
        <taxon>Eukaryota</taxon>
        <taxon>Metazoa</taxon>
        <taxon>Spiralia</taxon>
        <taxon>Gnathifera</taxon>
        <taxon>Rotifera</taxon>
        <taxon>Eurotatoria</taxon>
        <taxon>Monogononta</taxon>
        <taxon>Pseudotrocha</taxon>
        <taxon>Ploima</taxon>
        <taxon>Brachionidae</taxon>
        <taxon>Brachionus</taxon>
    </lineage>
</organism>
<comment type="caution">
    <text evidence="1">The sequence shown here is derived from an EMBL/GenBank/DDBJ whole genome shotgun (WGS) entry which is preliminary data.</text>
</comment>
<accession>A0A3M7T9T5</accession>
<dbReference type="AlphaFoldDB" id="A0A3M7T9T5"/>
<reference evidence="1 2" key="1">
    <citation type="journal article" date="2018" name="Sci. Rep.">
        <title>Genomic signatures of local adaptation to the degree of environmental predictability in rotifers.</title>
        <authorList>
            <person name="Franch-Gras L."/>
            <person name="Hahn C."/>
            <person name="Garcia-Roger E.M."/>
            <person name="Carmona M.J."/>
            <person name="Serra M."/>
            <person name="Gomez A."/>
        </authorList>
    </citation>
    <scope>NUCLEOTIDE SEQUENCE [LARGE SCALE GENOMIC DNA]</scope>
    <source>
        <strain evidence="1">HYR1</strain>
    </source>
</reference>
<sequence>MVFSIFPVQNCSPFNLRYPLNKKKFSSNHRLNFVLKLKERKELEGHATGLFLINSQRLVTSSK</sequence>
<dbReference type="EMBL" id="REGN01000073">
    <property type="protein sequence ID" value="RNA44677.1"/>
    <property type="molecule type" value="Genomic_DNA"/>
</dbReference>